<dbReference type="InterPro" id="IPR007219">
    <property type="entry name" value="XnlR_reg_dom"/>
</dbReference>
<evidence type="ECO:0000256" key="7">
    <source>
        <dbReference type="ARBA" id="ARBA00023163"/>
    </source>
</evidence>
<keyword evidence="12" id="KW-1185">Reference proteome</keyword>
<dbReference type="GO" id="GO:0008270">
    <property type="term" value="F:zinc ion binding"/>
    <property type="evidence" value="ECO:0007669"/>
    <property type="project" value="InterPro"/>
</dbReference>
<dbReference type="SUPFAM" id="SSF57701">
    <property type="entry name" value="Zn2/Cys6 DNA-binding domain"/>
    <property type="match status" value="1"/>
</dbReference>
<feature type="compositionally biased region" description="Basic and acidic residues" evidence="9">
    <location>
        <begin position="599"/>
        <end position="611"/>
    </location>
</feature>
<dbReference type="Pfam" id="PF00172">
    <property type="entry name" value="Zn_clus"/>
    <property type="match status" value="1"/>
</dbReference>
<dbReference type="PROSITE" id="PS00463">
    <property type="entry name" value="ZN2_CY6_FUNGAL_1"/>
    <property type="match status" value="1"/>
</dbReference>
<keyword evidence="5" id="KW-0805">Transcription regulation</keyword>
<dbReference type="Gene3D" id="4.10.240.10">
    <property type="entry name" value="Zn(2)-C6 fungal-type DNA-binding domain"/>
    <property type="match status" value="1"/>
</dbReference>
<keyword evidence="8" id="KW-0539">Nucleus</keyword>
<comment type="subcellular location">
    <subcellularLocation>
        <location evidence="1">Nucleus</location>
    </subcellularLocation>
</comment>
<dbReference type="SMART" id="SM00066">
    <property type="entry name" value="GAL4"/>
    <property type="match status" value="1"/>
</dbReference>
<dbReference type="PANTHER" id="PTHR31668:SF18">
    <property type="entry name" value="MALTOSE FERMENTATION REGULATORY PROTEIN MAL13-RELATED"/>
    <property type="match status" value="1"/>
</dbReference>
<dbReference type="GO" id="GO:0000981">
    <property type="term" value="F:DNA-binding transcription factor activity, RNA polymerase II-specific"/>
    <property type="evidence" value="ECO:0007669"/>
    <property type="project" value="InterPro"/>
</dbReference>
<dbReference type="STRING" id="1230905.A0A1G4ISW4"/>
<keyword evidence="4" id="KW-0862">Zinc</keyword>
<keyword evidence="6" id="KW-0238">DNA-binding</keyword>
<evidence type="ECO:0000256" key="9">
    <source>
        <dbReference type="SAM" id="MobiDB-lite"/>
    </source>
</evidence>
<dbReference type="InterPro" id="IPR050797">
    <property type="entry name" value="Carb_Metab_Trans_Reg"/>
</dbReference>
<protein>
    <submittedName>
        <fullName evidence="11">LAMI_0B00144g1_1</fullName>
    </submittedName>
</protein>
<dbReference type="PROSITE" id="PS50048">
    <property type="entry name" value="ZN2_CY6_FUNGAL_2"/>
    <property type="match status" value="1"/>
</dbReference>
<dbReference type="InterPro" id="IPR036864">
    <property type="entry name" value="Zn2-C6_fun-type_DNA-bd_sf"/>
</dbReference>
<dbReference type="CDD" id="cd00067">
    <property type="entry name" value="GAL4"/>
    <property type="match status" value="1"/>
</dbReference>
<evidence type="ECO:0000256" key="8">
    <source>
        <dbReference type="ARBA" id="ARBA00023242"/>
    </source>
</evidence>
<feature type="region of interest" description="Disordered" evidence="9">
    <location>
        <begin position="599"/>
        <end position="635"/>
    </location>
</feature>
<keyword evidence="7" id="KW-0804">Transcription</keyword>
<dbReference type="EMBL" id="LT598464">
    <property type="protein sequence ID" value="SCU79920.1"/>
    <property type="molecule type" value="Genomic_DNA"/>
</dbReference>
<dbReference type="PANTHER" id="PTHR31668">
    <property type="entry name" value="GLUCOSE TRANSPORT TRANSCRIPTION REGULATOR RGT1-RELATED-RELATED"/>
    <property type="match status" value="1"/>
</dbReference>
<evidence type="ECO:0000256" key="3">
    <source>
        <dbReference type="ARBA" id="ARBA00022723"/>
    </source>
</evidence>
<reference evidence="11 12" key="1">
    <citation type="submission" date="2016-03" db="EMBL/GenBank/DDBJ databases">
        <authorList>
            <person name="Devillers H."/>
        </authorList>
    </citation>
    <scope>NUCLEOTIDE SEQUENCE [LARGE SCALE GENOMIC DNA]</scope>
    <source>
        <strain evidence="11">CBS 11717</strain>
    </source>
</reference>
<sequence>MCARRCQTNNKACDCCSVRRVKCDGRSPCARCETANIECTYLRIPKKRGPKSMRQRSIDKITTTKQQLQQERQQYEQNFSQQSPQEEQQLLESDHNITREGRSTGSSSTIEGICYNHVNSSLNSNCFFLSGSERLPESVIDQCLVLYSDNLYKAWPLMQLGALRKILHTSATFKSTAYFFLVALCAATLADLQTNLTFRHNDNKTQSSYVLKAEDLAWMCVNQRAAYDDLNSPDLYGVMLYYCLHRCFARNTDLLNITLRCCSSAITMAHICNLQEERTYSKFSLEEQQIRRRVFYLLLITERYYSIMANYPITFDANVQIPDAGTEDEPESSLTSFLALIRIFTIPEKSFFEEIRHESNDFYLNSPSLDPSVFSIKPGTTDMILNPHLDDILSARDCDRPLWCGKLSASHTIPSMLAALNVEQEKIGLFFAGNVDRSISIHWMKILIWKLALKRSKIVSKCASSSEKSMVPMNMQSFVQILQKNSGVNFDLPASLIKDLLCDVLLMPREEVKIYGPGFEEKLFDIANTVADCLIFREEKDSTTLSVLRDLSGFISSLHPKNKMRLSKFSTKMQDVCAAVRDPIAFFSPFSGSAAHIDDRGYQEKDEKDQSRQSQSSCTGQPRSSQNSIQENELFDQSQAIFSNWQTFED</sequence>
<evidence type="ECO:0000259" key="10">
    <source>
        <dbReference type="PROSITE" id="PS50048"/>
    </source>
</evidence>
<dbReference type="AlphaFoldDB" id="A0A1G4ISW4"/>
<proteinExistence type="inferred from homology"/>
<gene>
    <name evidence="11" type="ORF">LAMI_0B00144G</name>
</gene>
<dbReference type="Proteomes" id="UP000191024">
    <property type="component" value="Chromosome B"/>
</dbReference>
<dbReference type="GO" id="GO:0003677">
    <property type="term" value="F:DNA binding"/>
    <property type="evidence" value="ECO:0007669"/>
    <property type="project" value="UniProtKB-KW"/>
</dbReference>
<evidence type="ECO:0000256" key="5">
    <source>
        <dbReference type="ARBA" id="ARBA00023015"/>
    </source>
</evidence>
<evidence type="ECO:0000313" key="11">
    <source>
        <dbReference type="EMBL" id="SCU79920.1"/>
    </source>
</evidence>
<evidence type="ECO:0000256" key="6">
    <source>
        <dbReference type="ARBA" id="ARBA00023125"/>
    </source>
</evidence>
<dbReference type="Pfam" id="PF04082">
    <property type="entry name" value="Fungal_trans"/>
    <property type="match status" value="1"/>
</dbReference>
<dbReference type="GO" id="GO:0006351">
    <property type="term" value="P:DNA-templated transcription"/>
    <property type="evidence" value="ECO:0007669"/>
    <property type="project" value="InterPro"/>
</dbReference>
<evidence type="ECO:0000256" key="4">
    <source>
        <dbReference type="ARBA" id="ARBA00022833"/>
    </source>
</evidence>
<accession>A0A1G4ISW4</accession>
<feature type="domain" description="Zn(2)-C6 fungal-type" evidence="10">
    <location>
        <begin position="12"/>
        <end position="41"/>
    </location>
</feature>
<dbReference type="OrthoDB" id="2740448at2759"/>
<evidence type="ECO:0000256" key="1">
    <source>
        <dbReference type="ARBA" id="ARBA00004123"/>
    </source>
</evidence>
<evidence type="ECO:0000313" key="12">
    <source>
        <dbReference type="Proteomes" id="UP000191024"/>
    </source>
</evidence>
<keyword evidence="3" id="KW-0479">Metal-binding</keyword>
<organism evidence="11 12">
    <name type="scientific">Lachancea mirantina</name>
    <dbReference type="NCBI Taxonomy" id="1230905"/>
    <lineage>
        <taxon>Eukaryota</taxon>
        <taxon>Fungi</taxon>
        <taxon>Dikarya</taxon>
        <taxon>Ascomycota</taxon>
        <taxon>Saccharomycotina</taxon>
        <taxon>Saccharomycetes</taxon>
        <taxon>Saccharomycetales</taxon>
        <taxon>Saccharomycetaceae</taxon>
        <taxon>Lachancea</taxon>
    </lineage>
</organism>
<evidence type="ECO:0000256" key="2">
    <source>
        <dbReference type="ARBA" id="ARBA00009382"/>
    </source>
</evidence>
<dbReference type="CDD" id="cd12148">
    <property type="entry name" value="fungal_TF_MHR"/>
    <property type="match status" value="1"/>
</dbReference>
<comment type="similarity">
    <text evidence="2">Belongs to the MAL13 family.</text>
</comment>
<feature type="compositionally biased region" description="Polar residues" evidence="9">
    <location>
        <begin position="612"/>
        <end position="635"/>
    </location>
</feature>
<dbReference type="GO" id="GO:0005634">
    <property type="term" value="C:nucleus"/>
    <property type="evidence" value="ECO:0007669"/>
    <property type="project" value="UniProtKB-SubCell"/>
</dbReference>
<dbReference type="InterPro" id="IPR001138">
    <property type="entry name" value="Zn2Cys6_DnaBD"/>
</dbReference>
<name>A0A1G4ISW4_9SACH</name>